<dbReference type="EMBL" id="JAYMYQ010000005">
    <property type="protein sequence ID" value="KAK7327781.1"/>
    <property type="molecule type" value="Genomic_DNA"/>
</dbReference>
<dbReference type="Proteomes" id="UP001367508">
    <property type="component" value="Unassembled WGS sequence"/>
</dbReference>
<keyword evidence="2" id="KW-1185">Reference proteome</keyword>
<evidence type="ECO:0000313" key="1">
    <source>
        <dbReference type="EMBL" id="KAK7327781.1"/>
    </source>
</evidence>
<comment type="caution">
    <text evidence="1">The sequence shown here is derived from an EMBL/GenBank/DDBJ whole genome shotgun (WGS) entry which is preliminary data.</text>
</comment>
<protein>
    <submittedName>
        <fullName evidence="1">Uncharacterized protein</fullName>
    </submittedName>
</protein>
<name>A0AAN9L2F5_CANGL</name>
<proteinExistence type="predicted"/>
<reference evidence="1 2" key="1">
    <citation type="submission" date="2024-01" db="EMBL/GenBank/DDBJ databases">
        <title>The genomes of 5 underutilized Papilionoideae crops provide insights into root nodulation and disease resistanc.</title>
        <authorList>
            <person name="Jiang F."/>
        </authorList>
    </citation>
    <scope>NUCLEOTIDE SEQUENCE [LARGE SCALE GENOMIC DNA]</scope>
    <source>
        <strain evidence="1">LVBAO_FW01</strain>
        <tissue evidence="1">Leaves</tissue>
    </source>
</reference>
<organism evidence="1 2">
    <name type="scientific">Canavalia gladiata</name>
    <name type="common">Sword bean</name>
    <name type="synonym">Dolichos gladiatus</name>
    <dbReference type="NCBI Taxonomy" id="3824"/>
    <lineage>
        <taxon>Eukaryota</taxon>
        <taxon>Viridiplantae</taxon>
        <taxon>Streptophyta</taxon>
        <taxon>Embryophyta</taxon>
        <taxon>Tracheophyta</taxon>
        <taxon>Spermatophyta</taxon>
        <taxon>Magnoliopsida</taxon>
        <taxon>eudicotyledons</taxon>
        <taxon>Gunneridae</taxon>
        <taxon>Pentapetalae</taxon>
        <taxon>rosids</taxon>
        <taxon>fabids</taxon>
        <taxon>Fabales</taxon>
        <taxon>Fabaceae</taxon>
        <taxon>Papilionoideae</taxon>
        <taxon>50 kb inversion clade</taxon>
        <taxon>NPAAA clade</taxon>
        <taxon>indigoferoid/millettioid clade</taxon>
        <taxon>Phaseoleae</taxon>
        <taxon>Canavalia</taxon>
    </lineage>
</organism>
<sequence length="119" mass="13931">MQTRKGTRNLSCQELMEQRNNELFFTCKHPYNLTYQCLDKYLRLLIWRGDKSKTESLLAIEGNEKKKGRNALSRVVSTQAVSHLEGNEEMHTPIEKLLAIKKENAIQCVEELDWVLKKH</sequence>
<dbReference type="AlphaFoldDB" id="A0AAN9L2F5"/>
<evidence type="ECO:0000313" key="2">
    <source>
        <dbReference type="Proteomes" id="UP001367508"/>
    </source>
</evidence>
<accession>A0AAN9L2F5</accession>
<gene>
    <name evidence="1" type="ORF">VNO77_21872</name>
</gene>